<reference evidence="1" key="1">
    <citation type="submission" date="2019-12" db="EMBL/GenBank/DDBJ databases">
        <title>Genome sequencing and annotation of Brassica cretica.</title>
        <authorList>
            <person name="Studholme D.J."/>
            <person name="Sarris P.F."/>
        </authorList>
    </citation>
    <scope>NUCLEOTIDE SEQUENCE</scope>
    <source>
        <strain evidence="1">PFS-001/15</strain>
        <tissue evidence="1">Leaf</tissue>
    </source>
</reference>
<dbReference type="Proteomes" id="UP000712281">
    <property type="component" value="Unassembled WGS sequence"/>
</dbReference>
<protein>
    <submittedName>
        <fullName evidence="1">Uncharacterized protein</fullName>
    </submittedName>
</protein>
<organism evidence="1 2">
    <name type="scientific">Brassica cretica</name>
    <name type="common">Mustard</name>
    <dbReference type="NCBI Taxonomy" id="69181"/>
    <lineage>
        <taxon>Eukaryota</taxon>
        <taxon>Viridiplantae</taxon>
        <taxon>Streptophyta</taxon>
        <taxon>Embryophyta</taxon>
        <taxon>Tracheophyta</taxon>
        <taxon>Spermatophyta</taxon>
        <taxon>Magnoliopsida</taxon>
        <taxon>eudicotyledons</taxon>
        <taxon>Gunneridae</taxon>
        <taxon>Pentapetalae</taxon>
        <taxon>rosids</taxon>
        <taxon>malvids</taxon>
        <taxon>Brassicales</taxon>
        <taxon>Brassicaceae</taxon>
        <taxon>Brassiceae</taxon>
        <taxon>Brassica</taxon>
    </lineage>
</organism>
<sequence length="74" mass="8333">MDLNVNIGTFVKLAIFYFVINSGGFAVDRWGDVIMEQLSDQDKEIKDNLADEDTLAIPVGPMTRSRTKRLNDTI</sequence>
<dbReference type="EMBL" id="QGKW02001940">
    <property type="protein sequence ID" value="KAF2555661.1"/>
    <property type="molecule type" value="Genomic_DNA"/>
</dbReference>
<dbReference type="AlphaFoldDB" id="A0A8S9H9B0"/>
<comment type="caution">
    <text evidence="1">The sequence shown here is derived from an EMBL/GenBank/DDBJ whole genome shotgun (WGS) entry which is preliminary data.</text>
</comment>
<evidence type="ECO:0000313" key="2">
    <source>
        <dbReference type="Proteomes" id="UP000712281"/>
    </source>
</evidence>
<evidence type="ECO:0000313" key="1">
    <source>
        <dbReference type="EMBL" id="KAF2555661.1"/>
    </source>
</evidence>
<name>A0A8S9H9B0_BRACR</name>
<accession>A0A8S9H9B0</accession>
<gene>
    <name evidence="1" type="ORF">F2Q68_00016184</name>
</gene>
<proteinExistence type="predicted"/>